<organism evidence="2 3">
    <name type="scientific">Corticicoccus populi</name>
    <dbReference type="NCBI Taxonomy" id="1812821"/>
    <lineage>
        <taxon>Bacteria</taxon>
        <taxon>Bacillati</taxon>
        <taxon>Bacillota</taxon>
        <taxon>Bacilli</taxon>
        <taxon>Bacillales</taxon>
        <taxon>Staphylococcaceae</taxon>
        <taxon>Corticicoccus</taxon>
    </lineage>
</organism>
<dbReference type="InterPro" id="IPR051928">
    <property type="entry name" value="NorD/CobT"/>
</dbReference>
<evidence type="ECO:0000256" key="1">
    <source>
        <dbReference type="SAM" id="MobiDB-lite"/>
    </source>
</evidence>
<feature type="compositionally biased region" description="Basic and acidic residues" evidence="1">
    <location>
        <begin position="234"/>
        <end position="245"/>
    </location>
</feature>
<comment type="caution">
    <text evidence="2">The sequence shown here is derived from an EMBL/GenBank/DDBJ whole genome shotgun (WGS) entry which is preliminary data.</text>
</comment>
<keyword evidence="3" id="KW-1185">Reference proteome</keyword>
<sequence length="578" mass="66555">MTYSFIKFNDEIVDSRIMMELTDLARLLFKDKNVTVSVRKFSYYHPSENIMNLSMFWKHRHDISEIDGFKHDIYTRFAQKFILDYAKYEQMRDVPVLLEQIFLSLEYYRTRRYAFSVRPLIKALVSKGDNILLKSFNKPAKNDADLLVRQLNTAVINNTSTLSFAGQTFNIICNSTDESIAAAKSIFNALTHLHSLPAYQHHEMPFNEIAEYIAETPFRKDSSSLESGSEDDSEPYRNIDTKTDRDADDASLLGEAGDNNSQKSRHNTDNRYDDDVSDFTEQFGSNAGTNQISDEHSTNQFATLEEIAPKIRLKNYSKYRELFDKYNDTTNRIVGEMNQVLNFKQNEVHKNRVSGRLLKNPTSQIINDSHKLFYKKDAVSKEFDAVFTLVLDQSFSMTDYIEDAVEGIIIFNNILKSLKIEHRIISYHEDSFEVMDKEYPNKIYTHMDFSRSLYYYPISLLDIEASGDNRDGYILAHEIPLLDSLDYSDKFIIMFSDGLPSAENYNQSGVTDTHEAVNHAVRKGINIINIFIAEESDEATVSAIKNIYGTNTLIVKKAEEIPLVLPNLLNRILKSLIM</sequence>
<dbReference type="PANTHER" id="PTHR41248:SF1">
    <property type="entry name" value="NORD PROTEIN"/>
    <property type="match status" value="1"/>
</dbReference>
<accession>A0ABW5WSG2</accession>
<dbReference type="EMBL" id="JBHUOQ010000001">
    <property type="protein sequence ID" value="MFD2829297.1"/>
    <property type="molecule type" value="Genomic_DNA"/>
</dbReference>
<evidence type="ECO:0000313" key="2">
    <source>
        <dbReference type="EMBL" id="MFD2829297.1"/>
    </source>
</evidence>
<feature type="region of interest" description="Disordered" evidence="1">
    <location>
        <begin position="220"/>
        <end position="293"/>
    </location>
</feature>
<dbReference type="SUPFAM" id="SSF53300">
    <property type="entry name" value="vWA-like"/>
    <property type="match status" value="1"/>
</dbReference>
<dbReference type="RefSeq" id="WP_377771179.1">
    <property type="nucleotide sequence ID" value="NZ_JBHUOQ010000001.1"/>
</dbReference>
<evidence type="ECO:0000313" key="3">
    <source>
        <dbReference type="Proteomes" id="UP001597519"/>
    </source>
</evidence>
<proteinExistence type="predicted"/>
<name>A0ABW5WSG2_9STAP</name>
<evidence type="ECO:0008006" key="4">
    <source>
        <dbReference type="Google" id="ProtNLM"/>
    </source>
</evidence>
<feature type="compositionally biased region" description="Polar residues" evidence="1">
    <location>
        <begin position="279"/>
        <end position="293"/>
    </location>
</feature>
<protein>
    <recommendedName>
        <fullName evidence="4">VWA domain-containing protein</fullName>
    </recommendedName>
</protein>
<dbReference type="Proteomes" id="UP001597519">
    <property type="component" value="Unassembled WGS sequence"/>
</dbReference>
<dbReference type="InterPro" id="IPR036465">
    <property type="entry name" value="vWFA_dom_sf"/>
</dbReference>
<reference evidence="3" key="1">
    <citation type="journal article" date="2019" name="Int. J. Syst. Evol. Microbiol.">
        <title>The Global Catalogue of Microorganisms (GCM) 10K type strain sequencing project: providing services to taxonomists for standard genome sequencing and annotation.</title>
        <authorList>
            <consortium name="The Broad Institute Genomics Platform"/>
            <consortium name="The Broad Institute Genome Sequencing Center for Infectious Disease"/>
            <person name="Wu L."/>
            <person name="Ma J."/>
        </authorList>
    </citation>
    <scope>NUCLEOTIDE SEQUENCE [LARGE SCALE GENOMIC DNA]</scope>
    <source>
        <strain evidence="3">KCTC 33575</strain>
    </source>
</reference>
<dbReference type="PANTHER" id="PTHR41248">
    <property type="entry name" value="NORD PROTEIN"/>
    <property type="match status" value="1"/>
</dbReference>
<gene>
    <name evidence="2" type="ORF">ACFSX4_02385</name>
</gene>